<reference evidence="2 3" key="1">
    <citation type="submission" date="2014-06" db="EMBL/GenBank/DDBJ databases">
        <title>Evolutionary Origins and Diversification of the Mycorrhizal Mutualists.</title>
        <authorList>
            <consortium name="DOE Joint Genome Institute"/>
            <consortium name="Mycorrhizal Genomics Consortium"/>
            <person name="Kohler A."/>
            <person name="Kuo A."/>
            <person name="Nagy L.G."/>
            <person name="Floudas D."/>
            <person name="Copeland A."/>
            <person name="Barry K.W."/>
            <person name="Cichocki N."/>
            <person name="Veneault-Fourrey C."/>
            <person name="LaButti K."/>
            <person name="Lindquist E.A."/>
            <person name="Lipzen A."/>
            <person name="Lundell T."/>
            <person name="Morin E."/>
            <person name="Murat C."/>
            <person name="Riley R."/>
            <person name="Ohm R."/>
            <person name="Sun H."/>
            <person name="Tunlid A."/>
            <person name="Henrissat B."/>
            <person name="Grigoriev I.V."/>
            <person name="Hibbett D.S."/>
            <person name="Martin F."/>
        </authorList>
    </citation>
    <scope>NUCLEOTIDE SEQUENCE [LARGE SCALE GENOMIC DNA]</scope>
    <source>
        <strain evidence="2 3">SS14</strain>
    </source>
</reference>
<evidence type="ECO:0000313" key="2">
    <source>
        <dbReference type="EMBL" id="KIJ36458.1"/>
    </source>
</evidence>
<feature type="region of interest" description="Disordered" evidence="1">
    <location>
        <begin position="1"/>
        <end position="21"/>
    </location>
</feature>
<feature type="region of interest" description="Disordered" evidence="1">
    <location>
        <begin position="54"/>
        <end position="81"/>
    </location>
</feature>
<feature type="compositionally biased region" description="Basic and acidic residues" evidence="1">
    <location>
        <begin position="264"/>
        <end position="276"/>
    </location>
</feature>
<organism evidence="2 3">
    <name type="scientific">Sphaerobolus stellatus (strain SS14)</name>
    <dbReference type="NCBI Taxonomy" id="990650"/>
    <lineage>
        <taxon>Eukaryota</taxon>
        <taxon>Fungi</taxon>
        <taxon>Dikarya</taxon>
        <taxon>Basidiomycota</taxon>
        <taxon>Agaricomycotina</taxon>
        <taxon>Agaricomycetes</taxon>
        <taxon>Phallomycetidae</taxon>
        <taxon>Geastrales</taxon>
        <taxon>Sphaerobolaceae</taxon>
        <taxon>Sphaerobolus</taxon>
    </lineage>
</organism>
<proteinExistence type="predicted"/>
<dbReference type="EMBL" id="KN837178">
    <property type="protein sequence ID" value="KIJ36458.1"/>
    <property type="molecule type" value="Genomic_DNA"/>
</dbReference>
<evidence type="ECO:0000256" key="1">
    <source>
        <dbReference type="SAM" id="MobiDB-lite"/>
    </source>
</evidence>
<gene>
    <name evidence="2" type="ORF">M422DRAFT_261213</name>
</gene>
<dbReference type="AlphaFoldDB" id="A0A0C9U135"/>
<feature type="compositionally biased region" description="Low complexity" evidence="1">
    <location>
        <begin position="54"/>
        <end position="65"/>
    </location>
</feature>
<dbReference type="HOGENOM" id="CLU_443560_0_0_1"/>
<sequence length="616" mass="69887">MEPVQRNAPLPHNNALLPHNNTLPSCNVPVYSQPTPRMQYGNCPDNFYCDSPSPSLASRLPSAQPKAKDTGAPKSQGMHSKKMLGTDNTLLHADSPIMISDDEEFDGDTSDNKEFTVQEFEKLLTVVMEVNPYMAKHKKKSIKWKEVLRKLQAAGYSKGRKAVSLKNKINRALDLLESGSGFGTKTDLTRFISGDPVMKERLNSRLDSVATLRRSALFEQKTDENQEAGLRMREAMRHAHEHTAKVSDNSPVSPAGQKRSAPSDSDKENENDKDNSETSSDVFSRVCRCKKSRKDDSEVLGRLQKLLDQSEELMRPQQEFEKVLVEELHLTREVTQTHQADQANTQKALIALFTQALLNSRAEHEWYGPWNTLLTHTFPSKIPGCRGGFQIAPQHIRDGYNSATKYPLFFLIMCDQYLCGIVEIRPPHHLRSPAFCEDAYKQLVKWLRFLYEDKPSNRVRTPAIYSIQAMGPYFMNMKLNCMTACLEPKPHRTKPKPTHIESRTWSHYPKHWWCHNIMSLQGSTALLMLANTIIDVTEMYEHATPLLPNPDHIPLTLEDARRMNIQLFGYETPSPPSRPVEVGVDVEDLDILDDDNEVEEDIFPDQATLHSVLTAA</sequence>
<feature type="region of interest" description="Disordered" evidence="1">
    <location>
        <begin position="238"/>
        <end position="281"/>
    </location>
</feature>
<name>A0A0C9U135_SPHS4</name>
<evidence type="ECO:0000313" key="3">
    <source>
        <dbReference type="Proteomes" id="UP000054279"/>
    </source>
</evidence>
<keyword evidence="3" id="KW-1185">Reference proteome</keyword>
<feature type="compositionally biased region" description="Low complexity" evidence="1">
    <location>
        <begin position="7"/>
        <end position="21"/>
    </location>
</feature>
<dbReference type="Proteomes" id="UP000054279">
    <property type="component" value="Unassembled WGS sequence"/>
</dbReference>
<accession>A0A0C9U135</accession>
<protein>
    <submittedName>
        <fullName evidence="2">Uncharacterized protein</fullName>
    </submittedName>
</protein>